<comment type="caution">
    <text evidence="1">The sequence shown here is derived from an EMBL/GenBank/DDBJ whole genome shotgun (WGS) entry which is preliminary data.</text>
</comment>
<name>A0ABR6BG98_9PSEU</name>
<accession>A0ABR6BG98</accession>
<dbReference type="EMBL" id="JACJID010000002">
    <property type="protein sequence ID" value="MBA8925909.1"/>
    <property type="molecule type" value="Genomic_DNA"/>
</dbReference>
<sequence length="124" mass="13069">MTTDAADILTRAADVLTSLGARATYGTWSATDLTEHGHTGVWWVQHETHDDDGTTYGVIAELDTMNCAANAAWIAAMEPEAVTVHLAQALRLTAAALADPALATQQATVSPLLALARHILSVHP</sequence>
<gene>
    <name evidence="1" type="ORF">BC739_003108</name>
</gene>
<protein>
    <submittedName>
        <fullName evidence="1">Uncharacterized protein</fullName>
    </submittedName>
</protein>
<evidence type="ECO:0000313" key="2">
    <source>
        <dbReference type="Proteomes" id="UP000517916"/>
    </source>
</evidence>
<keyword evidence="2" id="KW-1185">Reference proteome</keyword>
<evidence type="ECO:0000313" key="1">
    <source>
        <dbReference type="EMBL" id="MBA8925909.1"/>
    </source>
</evidence>
<dbReference type="RefSeq" id="WP_182837528.1">
    <property type="nucleotide sequence ID" value="NZ_BAAABQ010000059.1"/>
</dbReference>
<proteinExistence type="predicted"/>
<dbReference type="Proteomes" id="UP000517916">
    <property type="component" value="Unassembled WGS sequence"/>
</dbReference>
<organism evidence="1 2">
    <name type="scientific">Kutzneria viridogrisea</name>
    <dbReference type="NCBI Taxonomy" id="47990"/>
    <lineage>
        <taxon>Bacteria</taxon>
        <taxon>Bacillati</taxon>
        <taxon>Actinomycetota</taxon>
        <taxon>Actinomycetes</taxon>
        <taxon>Pseudonocardiales</taxon>
        <taxon>Pseudonocardiaceae</taxon>
        <taxon>Kutzneria</taxon>
    </lineage>
</organism>
<reference evidence="1 2" key="1">
    <citation type="submission" date="2020-08" db="EMBL/GenBank/DDBJ databases">
        <title>Genomic Encyclopedia of Archaeal and Bacterial Type Strains, Phase II (KMG-II): from individual species to whole genera.</title>
        <authorList>
            <person name="Goeker M."/>
        </authorList>
    </citation>
    <scope>NUCLEOTIDE SEQUENCE [LARGE SCALE GENOMIC DNA]</scope>
    <source>
        <strain evidence="1 2">DSM 43850</strain>
    </source>
</reference>